<evidence type="ECO:0000313" key="3">
    <source>
        <dbReference type="Proteomes" id="UP000611500"/>
    </source>
</evidence>
<evidence type="ECO:0000313" key="2">
    <source>
        <dbReference type="EMBL" id="GHH05342.1"/>
    </source>
</evidence>
<feature type="region of interest" description="Disordered" evidence="1">
    <location>
        <begin position="1"/>
        <end position="39"/>
    </location>
</feature>
<evidence type="ECO:0000256" key="1">
    <source>
        <dbReference type="SAM" id="MobiDB-lite"/>
    </source>
</evidence>
<feature type="compositionally biased region" description="Polar residues" evidence="1">
    <location>
        <begin position="8"/>
        <end position="24"/>
    </location>
</feature>
<reference evidence="2" key="1">
    <citation type="journal article" date="2014" name="Int. J. Syst. Evol. Microbiol.">
        <title>Complete genome sequence of Corynebacterium casei LMG S-19264T (=DSM 44701T), isolated from a smear-ripened cheese.</title>
        <authorList>
            <consortium name="US DOE Joint Genome Institute (JGI-PGF)"/>
            <person name="Walter F."/>
            <person name="Albersmeier A."/>
            <person name="Kalinowski J."/>
            <person name="Ruckert C."/>
        </authorList>
    </citation>
    <scope>NUCLEOTIDE SEQUENCE</scope>
    <source>
        <strain evidence="2">CGMCC 1.7081</strain>
    </source>
</reference>
<dbReference type="AlphaFoldDB" id="A0A8J3MEE6"/>
<name>A0A8J3MEE6_9RHOB</name>
<dbReference type="EMBL" id="BNAP01000052">
    <property type="protein sequence ID" value="GHH05342.1"/>
    <property type="molecule type" value="Genomic_DNA"/>
</dbReference>
<organism evidence="2 3">
    <name type="scientific">Pseudodonghicola xiamenensis</name>
    <dbReference type="NCBI Taxonomy" id="337702"/>
    <lineage>
        <taxon>Bacteria</taxon>
        <taxon>Pseudomonadati</taxon>
        <taxon>Pseudomonadota</taxon>
        <taxon>Alphaproteobacteria</taxon>
        <taxon>Rhodobacterales</taxon>
        <taxon>Paracoccaceae</taxon>
        <taxon>Pseudodonghicola</taxon>
    </lineage>
</organism>
<sequence>MKGKETGGRQSLRGSSPRIAQTTEAQRKLLLPPDGQATDGYVAAPIDAPMSHISNASRQIARQRPARHAEATEDPGPEIVSGGDEGNTRPMRCVRGPSGQDCG</sequence>
<protein>
    <submittedName>
        <fullName evidence="2">Uncharacterized protein</fullName>
    </submittedName>
</protein>
<gene>
    <name evidence="2" type="ORF">GCM10010961_44180</name>
</gene>
<accession>A0A8J3MEE6</accession>
<reference evidence="2" key="2">
    <citation type="submission" date="2020-09" db="EMBL/GenBank/DDBJ databases">
        <authorList>
            <person name="Sun Q."/>
            <person name="Zhou Y."/>
        </authorList>
    </citation>
    <scope>NUCLEOTIDE SEQUENCE</scope>
    <source>
        <strain evidence="2">CGMCC 1.7081</strain>
    </source>
</reference>
<comment type="caution">
    <text evidence="2">The sequence shown here is derived from an EMBL/GenBank/DDBJ whole genome shotgun (WGS) entry which is preliminary data.</text>
</comment>
<dbReference type="Proteomes" id="UP000611500">
    <property type="component" value="Unassembled WGS sequence"/>
</dbReference>
<feature type="region of interest" description="Disordered" evidence="1">
    <location>
        <begin position="53"/>
        <end position="103"/>
    </location>
</feature>
<keyword evidence="3" id="KW-1185">Reference proteome</keyword>
<proteinExistence type="predicted"/>